<dbReference type="PANTHER" id="PTHR23404">
    <property type="entry name" value="MOLYBDOPTERIN SYNTHASE RELATED"/>
    <property type="match status" value="1"/>
</dbReference>
<proteinExistence type="inferred from homology"/>
<gene>
    <name evidence="12" type="ORF">J2T60_001247</name>
</gene>
<name>A0ABT1GBI5_9GAMM</name>
<comment type="catalytic activity">
    <reaction evidence="11">
        <text>2 [molybdopterin-synthase sulfur-carrier protein]-C-terminal-Gly-aminoethanethioate + cyclic pyranopterin phosphate + H2O = molybdopterin + 2 [molybdopterin-synthase sulfur-carrier protein]-C-terminal Gly-Gly + 2 H(+)</text>
        <dbReference type="Rhea" id="RHEA:26333"/>
        <dbReference type="Rhea" id="RHEA-COMP:12202"/>
        <dbReference type="Rhea" id="RHEA-COMP:19907"/>
        <dbReference type="ChEBI" id="CHEBI:15377"/>
        <dbReference type="ChEBI" id="CHEBI:15378"/>
        <dbReference type="ChEBI" id="CHEBI:58698"/>
        <dbReference type="ChEBI" id="CHEBI:59648"/>
        <dbReference type="ChEBI" id="CHEBI:90778"/>
        <dbReference type="ChEBI" id="CHEBI:232372"/>
        <dbReference type="EC" id="2.8.1.12"/>
    </reaction>
</comment>
<dbReference type="EC" id="2.8.1.12" evidence="3"/>
<evidence type="ECO:0000256" key="3">
    <source>
        <dbReference type="ARBA" id="ARBA00011950"/>
    </source>
</evidence>
<evidence type="ECO:0000256" key="4">
    <source>
        <dbReference type="ARBA" id="ARBA00013858"/>
    </source>
</evidence>
<dbReference type="Gene3D" id="3.90.1170.40">
    <property type="entry name" value="Molybdopterin biosynthesis MoaE subunit"/>
    <property type="match status" value="1"/>
</dbReference>
<evidence type="ECO:0000256" key="6">
    <source>
        <dbReference type="ARBA" id="ARBA00026066"/>
    </source>
</evidence>
<keyword evidence="13" id="KW-1185">Reference proteome</keyword>
<comment type="subunit">
    <text evidence="6">Heterotetramer of 2 MoaD subunits and 2 MoaE subunits. Also stable as homodimer. The enzyme changes between these two forms during catalysis.</text>
</comment>
<sequence>MMTIHVDTKNEALSTEAALAHCSAPGHGAADLFIGRVRDLNQGRAVNAVSYDLHPLLCCNVFREICEEARAEWGEALHFWLEHRQGRLAVGDDSVVVAVSSPHRDESFKACRYLVEQMKHRAPIWKQEHYVDGDSAWVQGHALCSHG</sequence>
<evidence type="ECO:0000313" key="13">
    <source>
        <dbReference type="Proteomes" id="UP001523550"/>
    </source>
</evidence>
<comment type="similarity">
    <text evidence="2">Belongs to the MoaE family.</text>
</comment>
<dbReference type="GO" id="GO:0030366">
    <property type="term" value="F:molybdopterin synthase activity"/>
    <property type="evidence" value="ECO:0007669"/>
    <property type="project" value="UniProtKB-EC"/>
</dbReference>
<evidence type="ECO:0000256" key="2">
    <source>
        <dbReference type="ARBA" id="ARBA00005426"/>
    </source>
</evidence>
<evidence type="ECO:0000256" key="11">
    <source>
        <dbReference type="ARBA" id="ARBA00049878"/>
    </source>
</evidence>
<organism evidence="12 13">
    <name type="scientific">Natronospira proteinivora</name>
    <dbReference type="NCBI Taxonomy" id="1807133"/>
    <lineage>
        <taxon>Bacteria</taxon>
        <taxon>Pseudomonadati</taxon>
        <taxon>Pseudomonadota</taxon>
        <taxon>Gammaproteobacteria</taxon>
        <taxon>Natronospirales</taxon>
        <taxon>Natronospiraceae</taxon>
        <taxon>Natronospira</taxon>
    </lineage>
</organism>
<reference evidence="12 13" key="1">
    <citation type="submission" date="2022-03" db="EMBL/GenBank/DDBJ databases">
        <title>Genomic Encyclopedia of Type Strains, Phase III (KMG-III): the genomes of soil and plant-associated and newly described type strains.</title>
        <authorList>
            <person name="Whitman W."/>
        </authorList>
    </citation>
    <scope>NUCLEOTIDE SEQUENCE [LARGE SCALE GENOMIC DNA]</scope>
    <source>
        <strain evidence="12 13">BSker1</strain>
    </source>
</reference>
<dbReference type="CDD" id="cd00756">
    <property type="entry name" value="MoaE"/>
    <property type="match status" value="1"/>
</dbReference>
<dbReference type="Pfam" id="PF02391">
    <property type="entry name" value="MoaE"/>
    <property type="match status" value="1"/>
</dbReference>
<keyword evidence="5" id="KW-0501">Molybdenum cofactor biosynthesis</keyword>
<evidence type="ECO:0000256" key="8">
    <source>
        <dbReference type="ARBA" id="ARBA00030407"/>
    </source>
</evidence>
<evidence type="ECO:0000256" key="1">
    <source>
        <dbReference type="ARBA" id="ARBA00005046"/>
    </source>
</evidence>
<dbReference type="InterPro" id="IPR003448">
    <property type="entry name" value="Mopterin_biosynth_MoaE"/>
</dbReference>
<comment type="caution">
    <text evidence="12">The sequence shown here is derived from an EMBL/GenBank/DDBJ whole genome shotgun (WGS) entry which is preliminary data.</text>
</comment>
<comment type="pathway">
    <text evidence="1">Cofactor biosynthesis; molybdopterin biosynthesis.</text>
</comment>
<dbReference type="InterPro" id="IPR036563">
    <property type="entry name" value="MoaE_sf"/>
</dbReference>
<evidence type="ECO:0000256" key="10">
    <source>
        <dbReference type="ARBA" id="ARBA00032474"/>
    </source>
</evidence>
<accession>A0ABT1GBI5</accession>
<evidence type="ECO:0000256" key="5">
    <source>
        <dbReference type="ARBA" id="ARBA00023150"/>
    </source>
</evidence>
<evidence type="ECO:0000256" key="7">
    <source>
        <dbReference type="ARBA" id="ARBA00029745"/>
    </source>
</evidence>
<dbReference type="Proteomes" id="UP001523550">
    <property type="component" value="Unassembled WGS sequence"/>
</dbReference>
<protein>
    <recommendedName>
        <fullName evidence="4">Molybdopterin synthase catalytic subunit</fullName>
        <ecNumber evidence="3">2.8.1.12</ecNumber>
    </recommendedName>
    <alternativeName>
        <fullName evidence="9">MPT synthase subunit 2</fullName>
    </alternativeName>
    <alternativeName>
        <fullName evidence="7">Molybdenum cofactor biosynthesis protein E</fullName>
    </alternativeName>
    <alternativeName>
        <fullName evidence="8">Molybdopterin-converting factor large subunit</fullName>
    </alternativeName>
    <alternativeName>
        <fullName evidence="10">Molybdopterin-converting factor subunit 2</fullName>
    </alternativeName>
</protein>
<evidence type="ECO:0000313" key="12">
    <source>
        <dbReference type="EMBL" id="MCP1727282.1"/>
    </source>
</evidence>
<dbReference type="RefSeq" id="WP_253446942.1">
    <property type="nucleotide sequence ID" value="NZ_JALJYF010000001.1"/>
</dbReference>
<keyword evidence="12" id="KW-0808">Transferase</keyword>
<evidence type="ECO:0000256" key="9">
    <source>
        <dbReference type="ARBA" id="ARBA00030781"/>
    </source>
</evidence>
<dbReference type="EMBL" id="JALJYF010000001">
    <property type="protein sequence ID" value="MCP1727282.1"/>
    <property type="molecule type" value="Genomic_DNA"/>
</dbReference>
<dbReference type="SUPFAM" id="SSF54690">
    <property type="entry name" value="Molybdopterin synthase subunit MoaE"/>
    <property type="match status" value="1"/>
</dbReference>